<proteinExistence type="predicted"/>
<keyword evidence="3" id="KW-1185">Reference proteome</keyword>
<name>A0A8H4PRN8_9HYPO</name>
<evidence type="ECO:0000256" key="1">
    <source>
        <dbReference type="SAM" id="MobiDB-lite"/>
    </source>
</evidence>
<evidence type="ECO:0000313" key="2">
    <source>
        <dbReference type="EMBL" id="KAF4509202.1"/>
    </source>
</evidence>
<feature type="region of interest" description="Disordered" evidence="1">
    <location>
        <begin position="1"/>
        <end position="72"/>
    </location>
</feature>
<reference evidence="2 3" key="1">
    <citation type="journal article" date="2020" name="Genome Biol. Evol.">
        <title>A new high-quality draft genome assembly of the Chinese cordyceps Ophiocordyceps sinensis.</title>
        <authorList>
            <person name="Shu R."/>
            <person name="Zhang J."/>
            <person name="Meng Q."/>
            <person name="Zhang H."/>
            <person name="Zhou G."/>
            <person name="Li M."/>
            <person name="Wu P."/>
            <person name="Zhao Y."/>
            <person name="Chen C."/>
            <person name="Qin Q."/>
        </authorList>
    </citation>
    <scope>NUCLEOTIDE SEQUENCE [LARGE SCALE GENOMIC DNA]</scope>
    <source>
        <strain evidence="2 3">IOZ07</strain>
    </source>
</reference>
<comment type="caution">
    <text evidence="2">The sequence shown here is derived from an EMBL/GenBank/DDBJ whole genome shotgun (WGS) entry which is preliminary data.</text>
</comment>
<evidence type="ECO:0000313" key="3">
    <source>
        <dbReference type="Proteomes" id="UP000557566"/>
    </source>
</evidence>
<sequence>MSAQSKKPADASGNTEANGGGPTYSIDRYTKDAADPWRPPVTSTIRGSKSGRRKASDAAHESVAATKGSTDK</sequence>
<dbReference type="EMBL" id="JAAVMX010000005">
    <property type="protein sequence ID" value="KAF4509202.1"/>
    <property type="molecule type" value="Genomic_DNA"/>
</dbReference>
<gene>
    <name evidence="2" type="ORF">G6O67_005488</name>
</gene>
<dbReference type="Proteomes" id="UP000557566">
    <property type="component" value="Unassembled WGS sequence"/>
</dbReference>
<dbReference type="AlphaFoldDB" id="A0A8H4PRN8"/>
<protein>
    <submittedName>
        <fullName evidence="2">Uncharacterized protein</fullName>
    </submittedName>
</protein>
<organism evidence="2 3">
    <name type="scientific">Ophiocordyceps sinensis</name>
    <dbReference type="NCBI Taxonomy" id="72228"/>
    <lineage>
        <taxon>Eukaryota</taxon>
        <taxon>Fungi</taxon>
        <taxon>Dikarya</taxon>
        <taxon>Ascomycota</taxon>
        <taxon>Pezizomycotina</taxon>
        <taxon>Sordariomycetes</taxon>
        <taxon>Hypocreomycetidae</taxon>
        <taxon>Hypocreales</taxon>
        <taxon>Ophiocordycipitaceae</taxon>
        <taxon>Ophiocordyceps</taxon>
    </lineage>
</organism>
<accession>A0A8H4PRN8</accession>